<reference evidence="2 3" key="1">
    <citation type="submission" date="2019-09" db="EMBL/GenBank/DDBJ databases">
        <title>Draft genome of the ectomycorrhizal ascomycete Sphaerosporella brunnea.</title>
        <authorList>
            <consortium name="DOE Joint Genome Institute"/>
            <person name="Benucci G.M."/>
            <person name="Marozzi G."/>
            <person name="Antonielli L."/>
            <person name="Sanchez S."/>
            <person name="Marco P."/>
            <person name="Wang X."/>
            <person name="Falini L.B."/>
            <person name="Barry K."/>
            <person name="Haridas S."/>
            <person name="Lipzen A."/>
            <person name="Labutti K."/>
            <person name="Grigoriev I.V."/>
            <person name="Murat C."/>
            <person name="Martin F."/>
            <person name="Albertini E."/>
            <person name="Donnini D."/>
            <person name="Bonito G."/>
        </authorList>
    </citation>
    <scope>NUCLEOTIDE SEQUENCE [LARGE SCALE GENOMIC DNA]</scope>
    <source>
        <strain evidence="2 3">Sb_GMNB300</strain>
    </source>
</reference>
<keyword evidence="3" id="KW-1185">Reference proteome</keyword>
<comment type="caution">
    <text evidence="2">The sequence shown here is derived from an EMBL/GenBank/DDBJ whole genome shotgun (WGS) entry which is preliminary data.</text>
</comment>
<dbReference type="AlphaFoldDB" id="A0A5J5EEH8"/>
<dbReference type="EMBL" id="VXIS01000400">
    <property type="protein sequence ID" value="KAA8893800.1"/>
    <property type="molecule type" value="Genomic_DNA"/>
</dbReference>
<evidence type="ECO:0000313" key="2">
    <source>
        <dbReference type="EMBL" id="KAA8893800.1"/>
    </source>
</evidence>
<proteinExistence type="predicted"/>
<dbReference type="Proteomes" id="UP000326924">
    <property type="component" value="Unassembled WGS sequence"/>
</dbReference>
<feature type="region of interest" description="Disordered" evidence="1">
    <location>
        <begin position="174"/>
        <end position="204"/>
    </location>
</feature>
<evidence type="ECO:0000256" key="1">
    <source>
        <dbReference type="SAM" id="MobiDB-lite"/>
    </source>
</evidence>
<dbReference type="OrthoDB" id="76567at2759"/>
<organism evidence="2 3">
    <name type="scientific">Sphaerosporella brunnea</name>
    <dbReference type="NCBI Taxonomy" id="1250544"/>
    <lineage>
        <taxon>Eukaryota</taxon>
        <taxon>Fungi</taxon>
        <taxon>Dikarya</taxon>
        <taxon>Ascomycota</taxon>
        <taxon>Pezizomycotina</taxon>
        <taxon>Pezizomycetes</taxon>
        <taxon>Pezizales</taxon>
        <taxon>Pyronemataceae</taxon>
        <taxon>Sphaerosporella</taxon>
    </lineage>
</organism>
<sequence>MSGCLTGASGCRLCRGRNPGIAGLLSVLQNTIYGCLCAVLFPSSTRRYSCGGGVISAREMLHNWVKALDSGVAGLRGWHLSRMGVEFNVIPAVSTEAEGIFCGQWSIINYLAASFAPGSSERFGLSNGEGLTYVERTGTLSSGDEITSGMIAGGGGLNLTSAGFFPSTAFLSEPPPPLAPTPSTIHRSTAPAMHPSAPQTTSAAGTFNAQPTYLHLEAGRVDSTDDDDRPSGDTYVRDMNVLSGLNAHADTRTDVERMRSLIAGFINGMSLPTSETNYLRAQQYGASLLVHQDPNPKCLAAVETACCQSCDALSSTIFDVLSPVDGKRLRVKSHFNLCFFKNGYDHITKAAEYAVGPKNVFNPTFVVQVGWSEMYRKLQADARLLLHGTTGNVEEGEARLVALIKLQLARASEALGDPDDPNPQSPGDIIDELDANLQGQIMSGATLIPRFSQLRGFIKLWGRGTDKLAGIAPPGRIVTLTPY</sequence>
<feature type="region of interest" description="Disordered" evidence="1">
    <location>
        <begin position="217"/>
        <end position="237"/>
    </location>
</feature>
<accession>A0A5J5EEH8</accession>
<name>A0A5J5EEH8_9PEZI</name>
<gene>
    <name evidence="2" type="ORF">FN846DRAFT_895657</name>
</gene>
<evidence type="ECO:0000313" key="3">
    <source>
        <dbReference type="Proteomes" id="UP000326924"/>
    </source>
</evidence>
<dbReference type="InParanoid" id="A0A5J5EEH8"/>
<protein>
    <submittedName>
        <fullName evidence="2">Uncharacterized protein</fullName>
    </submittedName>
</protein>